<sequence>MDTVENCIEEITNSLHKIEDPGQLQNVHRWVIKLTTGEPNGLKEDYLRLLEYTIKSGDLREPFDSPPKEGRLPGLSELVRRPSSPSPCSPEERNRSALSAGGCGLPDYVKDCTAKDRTGPEPCPELVGIIEQTNCEIASLQRFMADVQRYTCDGGKLMEQVCGQMMDDYLQAAEAVFDDRAQKLSDSLAKEQVALLLRYRNEKQRMISRAQILLDYVRELMPKFIHSEYIVEPEAYMKRLIMEKKNAILAKNTDGDDKNSTTSAEQADSSATDIEHKKLLSALVWLRSEEDRSECENLALVERFESIVVAIDAASRRRTANECQAKTQRSELRCELDSLRKKSAMQVAQIDDYVDKISAEKTESRPLC</sequence>
<keyword evidence="4" id="KW-1185">Reference proteome</keyword>
<feature type="domain" description="DUF4485" evidence="2">
    <location>
        <begin position="5"/>
        <end position="77"/>
    </location>
</feature>
<dbReference type="Pfam" id="PF14846">
    <property type="entry name" value="DUF4485"/>
    <property type="match status" value="1"/>
</dbReference>
<evidence type="ECO:0000256" key="1">
    <source>
        <dbReference type="SAM" id="MobiDB-lite"/>
    </source>
</evidence>
<evidence type="ECO:0000313" key="4">
    <source>
        <dbReference type="Proteomes" id="UP000325440"/>
    </source>
</evidence>
<protein>
    <recommendedName>
        <fullName evidence="2">DUF4485 domain-containing protein</fullName>
    </recommendedName>
</protein>
<feature type="region of interest" description="Disordered" evidence="1">
    <location>
        <begin position="58"/>
        <end position="99"/>
    </location>
</feature>
<evidence type="ECO:0000259" key="2">
    <source>
        <dbReference type="Pfam" id="PF14846"/>
    </source>
</evidence>
<proteinExistence type="predicted"/>
<name>A0A5E4MF83_9HEMI</name>
<gene>
    <name evidence="3" type="ORF">CINCED_3A018671</name>
</gene>
<dbReference type="OrthoDB" id="6592428at2759"/>
<reference evidence="3 4" key="1">
    <citation type="submission" date="2019-08" db="EMBL/GenBank/DDBJ databases">
        <authorList>
            <person name="Alioto T."/>
            <person name="Alioto T."/>
            <person name="Gomez Garrido J."/>
        </authorList>
    </citation>
    <scope>NUCLEOTIDE SEQUENCE [LARGE SCALE GENOMIC DNA]</scope>
</reference>
<organism evidence="3 4">
    <name type="scientific">Cinara cedri</name>
    <dbReference type="NCBI Taxonomy" id="506608"/>
    <lineage>
        <taxon>Eukaryota</taxon>
        <taxon>Metazoa</taxon>
        <taxon>Ecdysozoa</taxon>
        <taxon>Arthropoda</taxon>
        <taxon>Hexapoda</taxon>
        <taxon>Insecta</taxon>
        <taxon>Pterygota</taxon>
        <taxon>Neoptera</taxon>
        <taxon>Paraneoptera</taxon>
        <taxon>Hemiptera</taxon>
        <taxon>Sternorrhyncha</taxon>
        <taxon>Aphidomorpha</taxon>
        <taxon>Aphidoidea</taxon>
        <taxon>Aphididae</taxon>
        <taxon>Lachninae</taxon>
        <taxon>Cinara</taxon>
    </lineage>
</organism>
<accession>A0A5E4MF83</accession>
<feature type="compositionally biased region" description="Basic and acidic residues" evidence="1">
    <location>
        <begin position="58"/>
        <end position="71"/>
    </location>
</feature>
<dbReference type="EMBL" id="CABPRJ010000494">
    <property type="protein sequence ID" value="VVC29544.1"/>
    <property type="molecule type" value="Genomic_DNA"/>
</dbReference>
<dbReference type="AlphaFoldDB" id="A0A5E4MF83"/>
<dbReference type="InterPro" id="IPR027831">
    <property type="entry name" value="DUF4485"/>
</dbReference>
<evidence type="ECO:0000313" key="3">
    <source>
        <dbReference type="EMBL" id="VVC29544.1"/>
    </source>
</evidence>
<dbReference type="Proteomes" id="UP000325440">
    <property type="component" value="Unassembled WGS sequence"/>
</dbReference>